<dbReference type="Proteomes" id="UP000266313">
    <property type="component" value="Chromosome"/>
</dbReference>
<feature type="domain" description="Na+/H+ antiporter MnhB subunit-related protein" evidence="9">
    <location>
        <begin position="101"/>
        <end position="209"/>
    </location>
</feature>
<evidence type="ECO:0000313" key="10">
    <source>
        <dbReference type="EMBL" id="BBA32165.1"/>
    </source>
</evidence>
<gene>
    <name evidence="10" type="ORF">sS8_0197</name>
</gene>
<keyword evidence="11" id="KW-1185">Reference proteome</keyword>
<dbReference type="KEGG" id="mmai:sS8_0197"/>
<feature type="transmembrane region" description="Helical" evidence="8">
    <location>
        <begin position="12"/>
        <end position="32"/>
    </location>
</feature>
<feature type="region of interest" description="Disordered" evidence="7">
    <location>
        <begin position="224"/>
        <end position="245"/>
    </location>
</feature>
<dbReference type="EMBL" id="AP017928">
    <property type="protein sequence ID" value="BBA32165.1"/>
    <property type="molecule type" value="Genomic_DNA"/>
</dbReference>
<proteinExistence type="inferred from homology"/>
<dbReference type="PANTHER" id="PTHR33932:SF4">
    <property type="entry name" value="NA(+)_H(+) ANTIPORTER SUBUNIT B"/>
    <property type="match status" value="1"/>
</dbReference>
<feature type="transmembrane region" description="Helical" evidence="8">
    <location>
        <begin position="131"/>
        <end position="148"/>
    </location>
</feature>
<evidence type="ECO:0000259" key="9">
    <source>
        <dbReference type="Pfam" id="PF04039"/>
    </source>
</evidence>
<organism evidence="10 11">
    <name type="scientific">Methylocaldum marinum</name>
    <dbReference type="NCBI Taxonomy" id="1432792"/>
    <lineage>
        <taxon>Bacteria</taxon>
        <taxon>Pseudomonadati</taxon>
        <taxon>Pseudomonadota</taxon>
        <taxon>Gammaproteobacteria</taxon>
        <taxon>Methylococcales</taxon>
        <taxon>Methylococcaceae</taxon>
        <taxon>Methylocaldum</taxon>
    </lineage>
</organism>
<feature type="compositionally biased region" description="Basic and acidic residues" evidence="7">
    <location>
        <begin position="236"/>
        <end position="245"/>
    </location>
</feature>
<dbReference type="RefSeq" id="WP_119628007.1">
    <property type="nucleotide sequence ID" value="NZ_AP017928.1"/>
</dbReference>
<dbReference type="Pfam" id="PF04039">
    <property type="entry name" value="MnhB"/>
    <property type="match status" value="1"/>
</dbReference>
<reference evidence="10 11" key="1">
    <citation type="submission" date="2016-12" db="EMBL/GenBank/DDBJ databases">
        <title>Genome sequencing of Methylocaldum marinum.</title>
        <authorList>
            <person name="Takeuchi M."/>
            <person name="Kamagata Y."/>
            <person name="Hiraoka S."/>
            <person name="Oshima K."/>
            <person name="Hattori M."/>
            <person name="Iwasaki W."/>
        </authorList>
    </citation>
    <scope>NUCLEOTIDE SEQUENCE [LARGE SCALE GENOMIC DNA]</scope>
    <source>
        <strain evidence="10 11">S8</strain>
    </source>
</reference>
<dbReference type="OrthoDB" id="4962908at2"/>
<evidence type="ECO:0000256" key="4">
    <source>
        <dbReference type="ARBA" id="ARBA00022692"/>
    </source>
</evidence>
<dbReference type="InterPro" id="IPR050622">
    <property type="entry name" value="CPA3_antiporter_subunitB"/>
</dbReference>
<evidence type="ECO:0000256" key="6">
    <source>
        <dbReference type="ARBA" id="ARBA00023136"/>
    </source>
</evidence>
<feature type="transmembrane region" description="Helical" evidence="8">
    <location>
        <begin position="160"/>
        <end position="178"/>
    </location>
</feature>
<comment type="subcellular location">
    <subcellularLocation>
        <location evidence="1">Cell membrane</location>
        <topology evidence="1">Multi-pass membrane protein</topology>
    </subcellularLocation>
</comment>
<evidence type="ECO:0000313" key="11">
    <source>
        <dbReference type="Proteomes" id="UP000266313"/>
    </source>
</evidence>
<evidence type="ECO:0000256" key="2">
    <source>
        <dbReference type="ARBA" id="ARBA00009425"/>
    </source>
</evidence>
<protein>
    <recommendedName>
        <fullName evidence="9">Na+/H+ antiporter MnhB subunit-related protein domain-containing protein</fullName>
    </recommendedName>
</protein>
<comment type="similarity">
    <text evidence="2">Belongs to the CPA3 antiporters (TC 2.A.63) subunit B family.</text>
</comment>
<evidence type="ECO:0000256" key="5">
    <source>
        <dbReference type="ARBA" id="ARBA00022989"/>
    </source>
</evidence>
<dbReference type="InterPro" id="IPR007182">
    <property type="entry name" value="MnhB"/>
</dbReference>
<feature type="transmembrane region" description="Helical" evidence="8">
    <location>
        <begin position="198"/>
        <end position="220"/>
    </location>
</feature>
<evidence type="ECO:0000256" key="8">
    <source>
        <dbReference type="SAM" id="Phobius"/>
    </source>
</evidence>
<keyword evidence="5 8" id="KW-1133">Transmembrane helix</keyword>
<dbReference type="GO" id="GO:0005886">
    <property type="term" value="C:plasma membrane"/>
    <property type="evidence" value="ECO:0007669"/>
    <property type="project" value="UniProtKB-SubCell"/>
</dbReference>
<name>A0A286P3E3_9GAMM</name>
<evidence type="ECO:0000256" key="1">
    <source>
        <dbReference type="ARBA" id="ARBA00004651"/>
    </source>
</evidence>
<feature type="transmembrane region" description="Helical" evidence="8">
    <location>
        <begin position="104"/>
        <end position="125"/>
    </location>
</feature>
<keyword evidence="6 8" id="KW-0472">Membrane</keyword>
<feature type="transmembrane region" description="Helical" evidence="8">
    <location>
        <begin position="66"/>
        <end position="83"/>
    </location>
</feature>
<keyword evidence="3" id="KW-1003">Cell membrane</keyword>
<dbReference type="AlphaFoldDB" id="A0A286P3E3"/>
<evidence type="ECO:0000256" key="3">
    <source>
        <dbReference type="ARBA" id="ARBA00022475"/>
    </source>
</evidence>
<dbReference type="PANTHER" id="PTHR33932">
    <property type="entry name" value="NA(+)/H(+) ANTIPORTER SUBUNIT B"/>
    <property type="match status" value="1"/>
</dbReference>
<accession>A0A286P3E3</accession>
<keyword evidence="4 8" id="KW-0812">Transmembrane</keyword>
<evidence type="ECO:0000256" key="7">
    <source>
        <dbReference type="SAM" id="MobiDB-lite"/>
    </source>
</evidence>
<sequence>MSTVSGPIRQTAVALAWLLGLGLVVSIAAVSVPGFKLAVLVDAHLQESGVRHPVTAVLLNYRGYDTLLEIAVLLSAILCILAFRPEGPPPVRDTMPDSSPVLAALSRLIVPLIVLVAGYLLWAGAHRPGGAFQAGAVLAGGGVLLRLIGIVPSFGAPNAWLRISLALGFGTFLAIAALPLLEGSRLLEYREAKAGTAILVVESALTLSIATILATAFIGAEPPRAQGPTFSGPQRAAEDERADRA</sequence>